<evidence type="ECO:0000313" key="1">
    <source>
        <dbReference type="EMBL" id="PCE62899.1"/>
    </source>
</evidence>
<comment type="caution">
    <text evidence="1">The sequence shown here is derived from an EMBL/GenBank/DDBJ whole genome shotgun (WGS) entry which is preliminary data.</text>
</comment>
<reference evidence="1 2" key="1">
    <citation type="submission" date="2017-04" db="EMBL/GenBank/DDBJ databases">
        <title>A new member of the family Flavobacteriaceae isolated from ascidians.</title>
        <authorList>
            <person name="Chen L."/>
        </authorList>
    </citation>
    <scope>NUCLEOTIDE SEQUENCE [LARGE SCALE GENOMIC DNA]</scope>
    <source>
        <strain evidence="1 2">HQA918</strain>
    </source>
</reference>
<protein>
    <submittedName>
        <fullName evidence="1">Uncharacterized protein</fullName>
    </submittedName>
</protein>
<evidence type="ECO:0000313" key="2">
    <source>
        <dbReference type="Proteomes" id="UP000219559"/>
    </source>
</evidence>
<sequence length="196" mass="22689">MNIVEKEAVEYADYEFFNGVLQSTVDNLSSELSSRLYSFKRKKDKLTFLNILRKEVLNQKLEHEKTCSKTNCGISQEKETGLFVIDQEIEDISQSYNYQPKYGNEFSSEQKSELHAALNDIKNKLTELGFGQQIIFDELDELKEHLNLGKKNWFQLLKGKLFDLTVSKALEETVIKDVYETLADGFEDLPNLIENL</sequence>
<proteinExistence type="predicted"/>
<dbReference type="AlphaFoldDB" id="A0A2A4G1P4"/>
<accession>A0A2A4G1P4</accession>
<gene>
    <name evidence="1" type="ORF">B7P33_16620</name>
</gene>
<dbReference type="RefSeq" id="WP_097441009.1">
    <property type="nucleotide sequence ID" value="NZ_KZ300477.1"/>
</dbReference>
<keyword evidence="2" id="KW-1185">Reference proteome</keyword>
<dbReference type="OrthoDB" id="1376646at2"/>
<organism evidence="1 2">
    <name type="scientific">Sediminicola luteus</name>
    <dbReference type="NCBI Taxonomy" id="319238"/>
    <lineage>
        <taxon>Bacteria</taxon>
        <taxon>Pseudomonadati</taxon>
        <taxon>Bacteroidota</taxon>
        <taxon>Flavobacteriia</taxon>
        <taxon>Flavobacteriales</taxon>
        <taxon>Flavobacteriaceae</taxon>
        <taxon>Sediminicola</taxon>
    </lineage>
</organism>
<dbReference type="Proteomes" id="UP000219559">
    <property type="component" value="Unassembled WGS sequence"/>
</dbReference>
<dbReference type="EMBL" id="NBWU01000007">
    <property type="protein sequence ID" value="PCE62899.1"/>
    <property type="molecule type" value="Genomic_DNA"/>
</dbReference>
<name>A0A2A4G1P4_9FLAO</name>